<dbReference type="Proteomes" id="UP000591803">
    <property type="component" value="Unassembled WGS sequence"/>
</dbReference>
<reference evidence="1 2" key="1">
    <citation type="submission" date="2020-06" db="EMBL/GenBank/DDBJ databases">
        <title>REHAB project genomes.</title>
        <authorList>
            <person name="Shaw L.P."/>
        </authorList>
    </citation>
    <scope>NUCLEOTIDE SEQUENCE [LARGE SCALE GENOMIC DNA]</scope>
    <source>
        <strain evidence="1 2">RHBSTW-00116</strain>
    </source>
</reference>
<accession>A0A7W3D1W1</accession>
<sequence length="297" mass="33147">MNTEFNTEHRQALQRAFDAPWPGPVGQSVLLEKGNIRLQLFPQDGARITSLQAFGFEVLRQWEPQRRAFQYGCFPMVPWAGRLGYATLNVGENQYALPANKPPHALHGMACYSSWEIVEQKADALTLRMPLESPWPWQGEVLQTLTLEEDTLILRLEIHSGAGSFPASAGWHPWFAKRLGLQHEDAELQVLFNADWQEEAGSNELPTGNKIPPQSGPWDDCFGFSSGLNVRLQWPGKLSMVITSAAQSLVVFDKQPDATCVNPLTQAPNAINLTPQFVSAGLPLVIESRWQFNDEGE</sequence>
<dbReference type="EMBL" id="JABXRI010000001">
    <property type="protein sequence ID" value="MBA8061486.1"/>
    <property type="molecule type" value="Genomic_DNA"/>
</dbReference>
<dbReference type="GO" id="GO:0030246">
    <property type="term" value="F:carbohydrate binding"/>
    <property type="evidence" value="ECO:0007669"/>
    <property type="project" value="InterPro"/>
</dbReference>
<evidence type="ECO:0000313" key="1">
    <source>
        <dbReference type="EMBL" id="MBA8061486.1"/>
    </source>
</evidence>
<dbReference type="Pfam" id="PF01263">
    <property type="entry name" value="Aldose_epim"/>
    <property type="match status" value="1"/>
</dbReference>
<evidence type="ECO:0000313" key="2">
    <source>
        <dbReference type="Proteomes" id="UP000591803"/>
    </source>
</evidence>
<name>A0A7W3D1W1_CITFR</name>
<proteinExistence type="predicted"/>
<dbReference type="Gene3D" id="2.70.98.10">
    <property type="match status" value="1"/>
</dbReference>
<dbReference type="SUPFAM" id="SSF74650">
    <property type="entry name" value="Galactose mutarotase-like"/>
    <property type="match status" value="1"/>
</dbReference>
<dbReference type="GO" id="GO:0005975">
    <property type="term" value="P:carbohydrate metabolic process"/>
    <property type="evidence" value="ECO:0007669"/>
    <property type="project" value="InterPro"/>
</dbReference>
<dbReference type="InterPro" id="IPR008183">
    <property type="entry name" value="Aldose_1/G6P_1-epimerase"/>
</dbReference>
<dbReference type="AlphaFoldDB" id="A0A7W3D1W1"/>
<gene>
    <name evidence="1" type="ORF">HV077_03495</name>
</gene>
<organism evidence="1 2">
    <name type="scientific">Citrobacter freundii</name>
    <dbReference type="NCBI Taxonomy" id="546"/>
    <lineage>
        <taxon>Bacteria</taxon>
        <taxon>Pseudomonadati</taxon>
        <taxon>Pseudomonadota</taxon>
        <taxon>Gammaproteobacteria</taxon>
        <taxon>Enterobacterales</taxon>
        <taxon>Enterobacteriaceae</taxon>
        <taxon>Citrobacter</taxon>
        <taxon>Citrobacter freundii complex</taxon>
    </lineage>
</organism>
<dbReference type="GO" id="GO:0016853">
    <property type="term" value="F:isomerase activity"/>
    <property type="evidence" value="ECO:0007669"/>
    <property type="project" value="InterPro"/>
</dbReference>
<comment type="caution">
    <text evidence="1">The sequence shown here is derived from an EMBL/GenBank/DDBJ whole genome shotgun (WGS) entry which is preliminary data.</text>
</comment>
<dbReference type="InterPro" id="IPR011013">
    <property type="entry name" value="Gal_mutarotase_sf_dom"/>
</dbReference>
<dbReference type="InterPro" id="IPR014718">
    <property type="entry name" value="GH-type_carb-bd"/>
</dbReference>
<protein>
    <submittedName>
        <fullName evidence="1">Aldose 1-epimerase</fullName>
    </submittedName>
</protein>